<reference evidence="3" key="1">
    <citation type="submission" date="2023-02" db="EMBL/GenBank/DDBJ databases">
        <title>Identification and recombinant expression of a fungal hydrolase from Papiliotrema laurentii that hydrolyzes apple cutin and clears colloidal polyester polyurethane.</title>
        <authorList>
            <consortium name="DOE Joint Genome Institute"/>
            <person name="Roman V.A."/>
            <person name="Bojanowski C."/>
            <person name="Crable B.R."/>
            <person name="Wagner D.N."/>
            <person name="Hung C.S."/>
            <person name="Nadeau L.J."/>
            <person name="Schratz L."/>
            <person name="Haridas S."/>
            <person name="Pangilinan J."/>
            <person name="Lipzen A."/>
            <person name="Na H."/>
            <person name="Yan M."/>
            <person name="Ng V."/>
            <person name="Grigoriev I.V."/>
            <person name="Spatafora J.W."/>
            <person name="Barlow D."/>
            <person name="Biffinger J."/>
            <person name="Kelley-Loughnane N."/>
            <person name="Varaljay V.A."/>
            <person name="Crookes-Goodson W.J."/>
        </authorList>
    </citation>
    <scope>NUCLEOTIDE SEQUENCE</scope>
    <source>
        <strain evidence="3">5307AH</strain>
    </source>
</reference>
<dbReference type="PANTHER" id="PTHR33886:SF8">
    <property type="entry name" value="UNSATURATED RHAMNOGALACTURONAN HYDROLASE (EUROFUNG)"/>
    <property type="match status" value="1"/>
</dbReference>
<name>A0AAD9FML6_PAPLA</name>
<dbReference type="InterPro" id="IPR010905">
    <property type="entry name" value="Glyco_hydro_88"/>
</dbReference>
<dbReference type="Pfam" id="PF07470">
    <property type="entry name" value="Glyco_hydro_88"/>
    <property type="match status" value="1"/>
</dbReference>
<accession>A0AAD9FML6</accession>
<dbReference type="InterPro" id="IPR052043">
    <property type="entry name" value="PolySaccharide_Degr_Enz"/>
</dbReference>
<dbReference type="Proteomes" id="UP001182556">
    <property type="component" value="Unassembled WGS sequence"/>
</dbReference>
<dbReference type="SUPFAM" id="SSF48208">
    <property type="entry name" value="Six-hairpin glycosidases"/>
    <property type="match status" value="1"/>
</dbReference>
<protein>
    <submittedName>
        <fullName evidence="3">Glycosyl hydrolase family 88 protein</fullName>
    </submittedName>
</protein>
<proteinExistence type="predicted"/>
<evidence type="ECO:0000256" key="1">
    <source>
        <dbReference type="ARBA" id="ARBA00022801"/>
    </source>
</evidence>
<dbReference type="InterPro" id="IPR008928">
    <property type="entry name" value="6-hairpin_glycosidase_sf"/>
</dbReference>
<dbReference type="PANTHER" id="PTHR33886">
    <property type="entry name" value="UNSATURATED RHAMNOGALACTURONAN HYDROLASE (EUROFUNG)"/>
    <property type="match status" value="1"/>
</dbReference>
<keyword evidence="4" id="KW-1185">Reference proteome</keyword>
<dbReference type="GO" id="GO:0016787">
    <property type="term" value="F:hydrolase activity"/>
    <property type="evidence" value="ECO:0007669"/>
    <property type="project" value="UniProtKB-KW"/>
</dbReference>
<dbReference type="Gene3D" id="1.50.10.10">
    <property type="match status" value="1"/>
</dbReference>
<organism evidence="3 4">
    <name type="scientific">Papiliotrema laurentii</name>
    <name type="common">Cryptococcus laurentii</name>
    <dbReference type="NCBI Taxonomy" id="5418"/>
    <lineage>
        <taxon>Eukaryota</taxon>
        <taxon>Fungi</taxon>
        <taxon>Dikarya</taxon>
        <taxon>Basidiomycota</taxon>
        <taxon>Agaricomycotina</taxon>
        <taxon>Tremellomycetes</taxon>
        <taxon>Tremellales</taxon>
        <taxon>Rhynchogastremaceae</taxon>
        <taxon>Papiliotrema</taxon>
    </lineage>
</organism>
<feature type="region of interest" description="Disordered" evidence="2">
    <location>
        <begin position="1"/>
        <end position="42"/>
    </location>
</feature>
<evidence type="ECO:0000256" key="2">
    <source>
        <dbReference type="SAM" id="MobiDB-lite"/>
    </source>
</evidence>
<gene>
    <name evidence="3" type="ORF">DB88DRAFT_502061</name>
</gene>
<dbReference type="EMBL" id="JAODAN010000012">
    <property type="protein sequence ID" value="KAK1921056.1"/>
    <property type="molecule type" value="Genomic_DNA"/>
</dbReference>
<evidence type="ECO:0000313" key="3">
    <source>
        <dbReference type="EMBL" id="KAK1921056.1"/>
    </source>
</evidence>
<sequence length="447" mass="50165">MGRSHGLSGQHHSDHRVTGSYKYTKSTTSQAKQIDPLQVHPSSERILDPSHTVLRAMTKTLPLNLDRAEELIRLLTDGLVNIVDESGEFLLKLEDGTVIDTKGWKGWEWTHGVALTALAHHTAISPATASAQYSLKTALEWFELQYKLSEGKGAPKNINTMSPFYCLAEFLGDGRTKDERWKSWCDEWAEWIVKGLPRTEEDGFQHMTYNAMHKNQLWDDTLMMSVIPLCRIGILLDRPHYIQESIYQFLLHIQYLVDTSTGLWFHGWVFTPDDAKSKGNNFARALWARGNCWITVSIPIFLEIMGDRLGGDDPVRKLLVSTFRRQVDALVPLQDAKTGLWHTLLLDPNSYVETSASAGFAAGIFAGLRLGLIQGEQYLHTATTALQGVIDQIQPDGQVANVSFGTAMGPDLQFYRDIPITPMPYGQALAMLALVEWERLNGLAKDK</sequence>
<feature type="compositionally biased region" description="Low complexity" evidence="2">
    <location>
        <begin position="20"/>
        <end position="29"/>
    </location>
</feature>
<keyword evidence="1 3" id="KW-0378">Hydrolase</keyword>
<dbReference type="AlphaFoldDB" id="A0AAD9FML6"/>
<evidence type="ECO:0000313" key="4">
    <source>
        <dbReference type="Proteomes" id="UP001182556"/>
    </source>
</evidence>
<dbReference type="GO" id="GO:0005975">
    <property type="term" value="P:carbohydrate metabolic process"/>
    <property type="evidence" value="ECO:0007669"/>
    <property type="project" value="InterPro"/>
</dbReference>
<dbReference type="InterPro" id="IPR012341">
    <property type="entry name" value="6hp_glycosidase-like_sf"/>
</dbReference>
<comment type="caution">
    <text evidence="3">The sequence shown here is derived from an EMBL/GenBank/DDBJ whole genome shotgun (WGS) entry which is preliminary data.</text>
</comment>